<keyword evidence="2 5" id="KW-0378">Hydrolase</keyword>
<feature type="region of interest" description="Disordered" evidence="3">
    <location>
        <begin position="299"/>
        <end position="323"/>
    </location>
</feature>
<keyword evidence="2" id="KW-0119">Carbohydrate metabolism</keyword>
<keyword evidence="6" id="KW-1185">Reference proteome</keyword>
<organism evidence="5 6">
    <name type="scientific">Cryphonectria parasitica (strain ATCC 38755 / EP155)</name>
    <dbReference type="NCBI Taxonomy" id="660469"/>
    <lineage>
        <taxon>Eukaryota</taxon>
        <taxon>Fungi</taxon>
        <taxon>Dikarya</taxon>
        <taxon>Ascomycota</taxon>
        <taxon>Pezizomycotina</taxon>
        <taxon>Sordariomycetes</taxon>
        <taxon>Sordariomycetidae</taxon>
        <taxon>Diaporthales</taxon>
        <taxon>Cryphonectriaceae</taxon>
        <taxon>Cryphonectria-Endothia species complex</taxon>
        <taxon>Cryphonectria</taxon>
    </lineage>
</organism>
<dbReference type="GeneID" id="63834697"/>
<gene>
    <name evidence="5" type="ORF">M406DRAFT_263117</name>
</gene>
<dbReference type="InterPro" id="IPR013319">
    <property type="entry name" value="GH11/12"/>
</dbReference>
<dbReference type="InterPro" id="IPR002594">
    <property type="entry name" value="GH12"/>
</dbReference>
<dbReference type="Proteomes" id="UP000803844">
    <property type="component" value="Unassembled WGS sequence"/>
</dbReference>
<protein>
    <submittedName>
        <fullName evidence="5">Family 12 glycoside hydrolase</fullName>
    </submittedName>
</protein>
<dbReference type="Gene3D" id="2.60.120.180">
    <property type="match status" value="1"/>
</dbReference>
<keyword evidence="2" id="KW-0624">Polysaccharide degradation</keyword>
<dbReference type="PANTHER" id="PTHR34002">
    <property type="entry name" value="BLR1656 PROTEIN"/>
    <property type="match status" value="1"/>
</dbReference>
<evidence type="ECO:0000256" key="4">
    <source>
        <dbReference type="SAM" id="SignalP"/>
    </source>
</evidence>
<keyword evidence="4" id="KW-0732">Signal</keyword>
<dbReference type="GO" id="GO:0000272">
    <property type="term" value="P:polysaccharide catabolic process"/>
    <property type="evidence" value="ECO:0007669"/>
    <property type="project" value="UniProtKB-KW"/>
</dbReference>
<evidence type="ECO:0000313" key="6">
    <source>
        <dbReference type="Proteomes" id="UP000803844"/>
    </source>
</evidence>
<dbReference type="EMBL" id="MU032350">
    <property type="protein sequence ID" value="KAF3762971.1"/>
    <property type="molecule type" value="Genomic_DNA"/>
</dbReference>
<feature type="signal peptide" evidence="4">
    <location>
        <begin position="1"/>
        <end position="22"/>
    </location>
</feature>
<dbReference type="PANTHER" id="PTHR34002:SF11">
    <property type="entry name" value="CONCANAVALIN A-LIKE LECTIN_GLUCANASE"/>
    <property type="match status" value="1"/>
</dbReference>
<comment type="similarity">
    <text evidence="1 2">Belongs to the glycosyl hydrolase 12 (cellulase H) family.</text>
</comment>
<dbReference type="GO" id="GO:0008810">
    <property type="term" value="F:cellulase activity"/>
    <property type="evidence" value="ECO:0007669"/>
    <property type="project" value="InterPro"/>
</dbReference>
<dbReference type="InterPro" id="IPR013320">
    <property type="entry name" value="ConA-like_dom_sf"/>
</dbReference>
<dbReference type="Pfam" id="PF01670">
    <property type="entry name" value="Glyco_hydro_12"/>
    <property type="match status" value="1"/>
</dbReference>
<dbReference type="AlphaFoldDB" id="A0A9P4XY16"/>
<comment type="caution">
    <text evidence="5">The sequence shown here is derived from an EMBL/GenBank/DDBJ whole genome shotgun (WGS) entry which is preliminary data.</text>
</comment>
<evidence type="ECO:0000256" key="3">
    <source>
        <dbReference type="SAM" id="MobiDB-lite"/>
    </source>
</evidence>
<proteinExistence type="inferred from homology"/>
<dbReference type="OrthoDB" id="89349at2759"/>
<evidence type="ECO:0000313" key="5">
    <source>
        <dbReference type="EMBL" id="KAF3762971.1"/>
    </source>
</evidence>
<keyword evidence="2" id="KW-0326">Glycosidase</keyword>
<reference evidence="5" key="1">
    <citation type="journal article" date="2020" name="Phytopathology">
        <title>Genome sequence of the chestnut blight fungus Cryphonectria parasitica EP155: A fundamental resource for an archetypical invasive plant pathogen.</title>
        <authorList>
            <person name="Crouch J.A."/>
            <person name="Dawe A."/>
            <person name="Aerts A."/>
            <person name="Barry K."/>
            <person name="Churchill A.C.L."/>
            <person name="Grimwood J."/>
            <person name="Hillman B."/>
            <person name="Milgroom M.G."/>
            <person name="Pangilinan J."/>
            <person name="Smith M."/>
            <person name="Salamov A."/>
            <person name="Schmutz J."/>
            <person name="Yadav J."/>
            <person name="Grigoriev I.V."/>
            <person name="Nuss D."/>
        </authorList>
    </citation>
    <scope>NUCLEOTIDE SEQUENCE</scope>
    <source>
        <strain evidence="5">EP155</strain>
    </source>
</reference>
<feature type="chain" id="PRO_5040181027" evidence="4">
    <location>
        <begin position="23"/>
        <end position="352"/>
    </location>
</feature>
<evidence type="ECO:0000256" key="2">
    <source>
        <dbReference type="RuleBase" id="RU361163"/>
    </source>
</evidence>
<dbReference type="RefSeq" id="XP_040773950.1">
    <property type="nucleotide sequence ID" value="XM_040917568.1"/>
</dbReference>
<name>A0A9P4XY16_CRYP1</name>
<feature type="compositionally biased region" description="Low complexity" evidence="3">
    <location>
        <begin position="308"/>
        <end position="319"/>
    </location>
</feature>
<sequence>MRSTPFLTTTTSFLLFLYGAKASQPQSLSLSESSSSQPSDGYDATICGQNAYAGNSGFSYSSDAWNPESGGFQCLSVNSTTLAGFDATWHWPVDAYTVHSYPHVTLSSDNLPVPLSNLSGLRLVAGWAMSPGTISTVRDLSARTGVDTSGLNNVKAKANVAFDMFLDVDKENSTSATAAAYEMMIWIGRIGSPYPLGYNTENATCYTQQLGHYDFTLYVGQNSRGASVFTWVSPSDETSFNEDISPLLQYLWRNQLVPADACLGLVEFGSEAYHSQANVTFSAANFTMTAWDGEPPKLELDPVGEKCASPTSPASPQSSVDSKKGQAVRAKVGSVWMYMASSSLLCIFVAVS</sequence>
<dbReference type="SUPFAM" id="SSF49899">
    <property type="entry name" value="Concanavalin A-like lectins/glucanases"/>
    <property type="match status" value="1"/>
</dbReference>
<accession>A0A9P4XY16</accession>
<evidence type="ECO:0000256" key="1">
    <source>
        <dbReference type="ARBA" id="ARBA00005519"/>
    </source>
</evidence>